<organism evidence="1 2">
    <name type="scientific">Wickerhamomyces ciferrii (strain ATCC 14091 / BCRC 22168 / CBS 111 / JCM 3599 / NBRC 0793 / NRRL Y-1031 F-60-10)</name>
    <name type="common">Yeast</name>
    <name type="synonym">Pichia ciferrii</name>
    <dbReference type="NCBI Taxonomy" id="1206466"/>
    <lineage>
        <taxon>Eukaryota</taxon>
        <taxon>Fungi</taxon>
        <taxon>Dikarya</taxon>
        <taxon>Ascomycota</taxon>
        <taxon>Saccharomycotina</taxon>
        <taxon>Saccharomycetes</taxon>
        <taxon>Phaffomycetales</taxon>
        <taxon>Wickerhamomycetaceae</taxon>
        <taxon>Wickerhamomyces</taxon>
    </lineage>
</organism>
<dbReference type="AlphaFoldDB" id="K0KHN1"/>
<keyword evidence="2" id="KW-1185">Reference proteome</keyword>
<name>K0KHN1_WICCF</name>
<reference evidence="1 2" key="1">
    <citation type="journal article" date="2012" name="Eukaryot. Cell">
        <title>Draft genome sequence of Wickerhamomyces ciferrii NRRL Y-1031 F-60-10.</title>
        <authorList>
            <person name="Schneider J."/>
            <person name="Andrea H."/>
            <person name="Blom J."/>
            <person name="Jaenicke S."/>
            <person name="Ruckert C."/>
            <person name="Schorsch C."/>
            <person name="Szczepanowski R."/>
            <person name="Farwick M."/>
            <person name="Goesmann A."/>
            <person name="Puhler A."/>
            <person name="Schaffer S."/>
            <person name="Tauch A."/>
            <person name="Kohler T."/>
            <person name="Brinkrolf K."/>
        </authorList>
    </citation>
    <scope>NUCLEOTIDE SEQUENCE [LARGE SCALE GENOMIC DNA]</scope>
    <source>
        <strain evidence="2">ATCC 14091 / BCRC 22168 / CBS 111 / JCM 3599 / NBRC 0793 / NRRL Y-1031 F-60-10</strain>
    </source>
</reference>
<sequence>MSLEQQAQDRKRFDLPPTVQDENLETVEAVSQKIQDDILKKFQSTVDQNFAEAGKDNLKVENIRKKAITSDLMRDLQPKLDVLNERTNESIQKILKERIRKLREDVTTTN</sequence>
<protein>
    <submittedName>
        <fullName evidence="1">Uncharacterized protein</fullName>
    </submittedName>
</protein>
<dbReference type="InterPro" id="IPR013169">
    <property type="entry name" value="mRNA_splic_Cwf18-like"/>
</dbReference>
<dbReference type="Pfam" id="PF08315">
    <property type="entry name" value="cwf18"/>
    <property type="match status" value="1"/>
</dbReference>
<dbReference type="Proteomes" id="UP000009328">
    <property type="component" value="Unassembled WGS sequence"/>
</dbReference>
<gene>
    <name evidence="1" type="ORF">BN7_4283</name>
</gene>
<dbReference type="HOGENOM" id="CLU_2173003_0_0_1"/>
<evidence type="ECO:0000313" key="2">
    <source>
        <dbReference type="Proteomes" id="UP000009328"/>
    </source>
</evidence>
<proteinExistence type="predicted"/>
<accession>K0KHN1</accession>
<evidence type="ECO:0000313" key="1">
    <source>
        <dbReference type="EMBL" id="CCH44715.1"/>
    </source>
</evidence>
<dbReference type="EMBL" id="CAIF01000152">
    <property type="protein sequence ID" value="CCH44715.1"/>
    <property type="molecule type" value="Genomic_DNA"/>
</dbReference>
<comment type="caution">
    <text evidence="1">The sequence shown here is derived from an EMBL/GenBank/DDBJ whole genome shotgun (WGS) entry which is preliminary data.</text>
</comment>
<dbReference type="InParanoid" id="K0KHN1"/>